<protein>
    <recommendedName>
        <fullName evidence="2">SWIM-type domain-containing protein</fullName>
    </recommendedName>
</protein>
<organism evidence="3 4">
    <name type="scientific">Phytophthora palmivora</name>
    <dbReference type="NCBI Taxonomy" id="4796"/>
    <lineage>
        <taxon>Eukaryota</taxon>
        <taxon>Sar</taxon>
        <taxon>Stramenopiles</taxon>
        <taxon>Oomycota</taxon>
        <taxon>Peronosporomycetes</taxon>
        <taxon>Peronosporales</taxon>
        <taxon>Peronosporaceae</taxon>
        <taxon>Phytophthora</taxon>
    </lineage>
</organism>
<accession>A0A2P4YNC3</accession>
<gene>
    <name evidence="3" type="ORF">PHPALM_3076</name>
</gene>
<comment type="caution">
    <text evidence="3">The sequence shown here is derived from an EMBL/GenBank/DDBJ whole genome shotgun (WGS) entry which is preliminary data.</text>
</comment>
<dbReference type="InterPro" id="IPR007527">
    <property type="entry name" value="Znf_SWIM"/>
</dbReference>
<reference evidence="3 4" key="1">
    <citation type="journal article" date="2017" name="Genome Biol. Evol.">
        <title>Phytophthora megakarya and P. palmivora, closely related causal agents of cacao black pod rot, underwent increases in genome sizes and gene numbers by different mechanisms.</title>
        <authorList>
            <person name="Ali S.S."/>
            <person name="Shao J."/>
            <person name="Lary D.J."/>
            <person name="Kronmiller B."/>
            <person name="Shen D."/>
            <person name="Strem M.D."/>
            <person name="Amoako-Attah I."/>
            <person name="Akrofi A.Y."/>
            <person name="Begoude B.A."/>
            <person name="Ten Hoopen G.M."/>
            <person name="Coulibaly K."/>
            <person name="Kebe B.I."/>
            <person name="Melnick R.L."/>
            <person name="Guiltinan M.J."/>
            <person name="Tyler B.M."/>
            <person name="Meinhardt L.W."/>
            <person name="Bailey B.A."/>
        </authorList>
    </citation>
    <scope>NUCLEOTIDE SEQUENCE [LARGE SCALE GENOMIC DNA]</scope>
    <source>
        <strain evidence="4">sbr112.9</strain>
    </source>
</reference>
<sequence length="341" mass="39283">MLRKKYSKTFIPWLYMFVKAEHQVANTTLFQCARKYANMLFNIDLALAFGSLDRARYIVNVRRHLSREKADSLKDTYTTVVLNDSIPRILAHEVVRDTNKPLYHFCEGSVFKMFLMNTTRFANLGPLVSEAVVRTQRLLNEKRNHRFVQLVRIHYFTEQHPQFTANPSTSNNEIAAGKLPRDITVHTVELHCLLIHQKHACDCVMFSQIGWKCYHVLANMALLKEISIIDMMKSLPTRNSSGEQRKSLGPLHQGVDNPNRFTVNVFIKEISCETTSLECHARELNQCLLGKKISWGEAEGIFFWMVKFSNDAQLKMDCEELAQCINFAYTHGVNVAGVFPY</sequence>
<proteinExistence type="predicted"/>
<keyword evidence="4" id="KW-1185">Reference proteome</keyword>
<dbReference type="OrthoDB" id="94180at2759"/>
<keyword evidence="1" id="KW-0862">Zinc</keyword>
<evidence type="ECO:0000259" key="2">
    <source>
        <dbReference type="PROSITE" id="PS50966"/>
    </source>
</evidence>
<dbReference type="GO" id="GO:0008270">
    <property type="term" value="F:zinc ion binding"/>
    <property type="evidence" value="ECO:0007669"/>
    <property type="project" value="UniProtKB-KW"/>
</dbReference>
<evidence type="ECO:0000313" key="3">
    <source>
        <dbReference type="EMBL" id="POM79298.1"/>
    </source>
</evidence>
<dbReference type="EMBL" id="NCKW01001816">
    <property type="protein sequence ID" value="POM79298.1"/>
    <property type="molecule type" value="Genomic_DNA"/>
</dbReference>
<keyword evidence="1" id="KW-0863">Zinc-finger</keyword>
<evidence type="ECO:0000313" key="4">
    <source>
        <dbReference type="Proteomes" id="UP000237271"/>
    </source>
</evidence>
<feature type="domain" description="SWIM-type" evidence="2">
    <location>
        <begin position="186"/>
        <end position="224"/>
    </location>
</feature>
<keyword evidence="1" id="KW-0479">Metal-binding</keyword>
<dbReference type="AlphaFoldDB" id="A0A2P4YNC3"/>
<evidence type="ECO:0000256" key="1">
    <source>
        <dbReference type="PROSITE-ProRule" id="PRU00325"/>
    </source>
</evidence>
<dbReference type="PROSITE" id="PS50966">
    <property type="entry name" value="ZF_SWIM"/>
    <property type="match status" value="1"/>
</dbReference>
<dbReference type="Proteomes" id="UP000237271">
    <property type="component" value="Unassembled WGS sequence"/>
</dbReference>
<name>A0A2P4YNC3_9STRA</name>